<dbReference type="VEuPathDB" id="TriTrypDB:Tbg972.7.7520"/>
<feature type="domain" description="Trypanosome variant surface glycoprotein B-type N-terminal" evidence="11">
    <location>
        <begin position="22"/>
        <end position="357"/>
    </location>
</feature>
<dbReference type="VEuPathDB" id="TriTrypDB:Tb1125.11.17720"/>
<keyword evidence="7" id="KW-0325">Glycoprotein</keyword>
<dbReference type="VEuPathDB" id="TriTrypDB:Tb927.11.17720"/>
<feature type="region of interest" description="Disordered" evidence="9">
    <location>
        <begin position="384"/>
        <end position="404"/>
    </location>
</feature>
<dbReference type="EMBL" id="KC434868">
    <property type="protein sequence ID" value="AGQ50212.1"/>
    <property type="molecule type" value="mRNA"/>
</dbReference>
<feature type="domain" description="Trypanosome variant surface glycoprotein C-terminal" evidence="10">
    <location>
        <begin position="401"/>
        <end position="521"/>
    </location>
</feature>
<keyword evidence="6" id="KW-0472">Membrane</keyword>
<dbReference type="GO" id="GO:0098552">
    <property type="term" value="C:side of membrane"/>
    <property type="evidence" value="ECO:0007669"/>
    <property type="project" value="UniProtKB-KW"/>
</dbReference>
<feature type="compositionally biased region" description="Polar residues" evidence="9">
    <location>
        <begin position="437"/>
        <end position="452"/>
    </location>
</feature>
<dbReference type="GO" id="GO:0005886">
    <property type="term" value="C:plasma membrane"/>
    <property type="evidence" value="ECO:0007669"/>
    <property type="project" value="UniProtKB-SubCell"/>
</dbReference>
<feature type="region of interest" description="Disordered" evidence="9">
    <location>
        <begin position="420"/>
        <end position="452"/>
    </location>
</feature>
<evidence type="ECO:0000259" key="11">
    <source>
        <dbReference type="Pfam" id="PF13206"/>
    </source>
</evidence>
<dbReference type="InterPro" id="IPR025932">
    <property type="entry name" value="Trypano_VSG_B_N_dom"/>
</dbReference>
<dbReference type="InterPro" id="IPR019609">
    <property type="entry name" value="Variant_surf_glycoprt_trypan_C"/>
</dbReference>
<reference evidence="12" key="2">
    <citation type="submission" date="2013-01" db="EMBL/GenBank/DDBJ databases">
        <authorList>
            <person name="Hall J.P.J."/>
            <person name="Barry J.D."/>
        </authorList>
    </citation>
    <scope>NUCLEOTIDE SEQUENCE</scope>
    <source>
        <strain evidence="12">TREU927/4 GUTat 10.1</strain>
    </source>
</reference>
<evidence type="ECO:0000256" key="8">
    <source>
        <dbReference type="ARBA" id="ARBA00023288"/>
    </source>
</evidence>
<evidence type="ECO:0000256" key="3">
    <source>
        <dbReference type="ARBA" id="ARBA00022475"/>
    </source>
</evidence>
<keyword evidence="8" id="KW-0449">Lipoprotein</keyword>
<evidence type="ECO:0000313" key="12">
    <source>
        <dbReference type="EMBL" id="AGQ50212.1"/>
    </source>
</evidence>
<evidence type="ECO:0000259" key="10">
    <source>
        <dbReference type="Pfam" id="PF10659"/>
    </source>
</evidence>
<dbReference type="Pfam" id="PF10659">
    <property type="entry name" value="Trypan_glycop_C"/>
    <property type="match status" value="1"/>
</dbReference>
<dbReference type="VEuPathDB" id="TriTrypDB:Tb427_000163900"/>
<comment type="subcellular location">
    <subcellularLocation>
        <location evidence="2">Cell membrane</location>
        <topology evidence="2">Lipid-anchor</topology>
        <topology evidence="2">GPI-anchor</topology>
    </subcellularLocation>
</comment>
<dbReference type="Pfam" id="PF13206">
    <property type="entry name" value="VSG_B"/>
    <property type="match status" value="1"/>
</dbReference>
<reference evidence="12" key="1">
    <citation type="journal article" date="2013" name="PLoS Pathog.">
        <title>Mosaic VSGs and the Scale of Trypanosoma brucei Antigenic Variation.</title>
        <authorList>
            <person name="Hall J.P."/>
            <person name="Wang H."/>
            <person name="Barry J.D."/>
        </authorList>
    </citation>
    <scope>NUCLEOTIDE SEQUENCE</scope>
    <source>
        <strain evidence="12">TREU927/4 GUTat 10.1</strain>
    </source>
</reference>
<evidence type="ECO:0000256" key="6">
    <source>
        <dbReference type="ARBA" id="ARBA00023136"/>
    </source>
</evidence>
<keyword evidence="3" id="KW-1003">Cell membrane</keyword>
<dbReference type="AlphaFoldDB" id="S5FX44"/>
<evidence type="ECO:0000256" key="2">
    <source>
        <dbReference type="ARBA" id="ARBA00004609"/>
    </source>
</evidence>
<gene>
    <name evidence="12" type="primary">VSG</name>
</gene>
<accession>S5FX44</accession>
<keyword evidence="5" id="KW-0732">Signal</keyword>
<evidence type="ECO:0000256" key="5">
    <source>
        <dbReference type="ARBA" id="ARBA00022729"/>
    </source>
</evidence>
<feature type="compositionally biased region" description="Polar residues" evidence="9">
    <location>
        <begin position="384"/>
        <end position="394"/>
    </location>
</feature>
<feature type="compositionally biased region" description="Basic and acidic residues" evidence="9">
    <location>
        <begin position="420"/>
        <end position="436"/>
    </location>
</feature>
<sequence>MRNDMKRLTAVVLLLLGRHDRLQKANAAANAQAAEFNALCSILELANKGLTIGGVTTPPSIQTDIKFLTALNLSLAPDDFFNQNFKRTNSPTGESEEWTANKATWAELQENIKAGNRGSLDTIIHRIEGEQRRRAARQVVNATLIKVASLKQALKTTPSSEDIKQAMQLVLYGDKDATSPAGAKTFGSQSGSGQKACGHDGSPGQEAGISLASDFVCLCGAADSSGIKACAGFGATETITHTGSSTAASMFADTVKYCHESGTKPSAAGIEAAILTFKGLLGKITETADSGRAVFGAYGNNGGCNGNQSPNCVTYKDRIKNKKLQIPWLVNLERAAELLSELNHNNAINRQISAQIASLAATAYGSYLQALHATPATYLTETATARQADSGSNSETKKKECDQHKNNKTACTEANCKWKGGDSEDKGECEADETKVTDQTNQASQDQAAGETTSKCTGIESKEKCEAVQGTPAPGKKSVCGWITYEDGKGTLDKPYCRDSSFLVNKQFALSVVSAAFMALLF</sequence>
<comment type="function">
    <text evidence="1">VSG forms a coat on the surface of the parasite. The trypanosome evades the immune response of the host by expressing a series of antigenically distinct VSGs from an estimated 1000 VSG genes.</text>
</comment>
<name>S5FX44_9TRYP</name>
<protein>
    <submittedName>
        <fullName evidence="12">Variant surface glycoprotein</fullName>
    </submittedName>
</protein>
<feature type="region of interest" description="Disordered" evidence="9">
    <location>
        <begin position="181"/>
        <end position="203"/>
    </location>
</feature>
<proteinExistence type="evidence at transcript level"/>
<dbReference type="EMBL" id="KC434880">
    <property type="protein sequence ID" value="AGQ50224.1"/>
    <property type="molecule type" value="mRNA"/>
</dbReference>
<evidence type="ECO:0000256" key="1">
    <source>
        <dbReference type="ARBA" id="ARBA00002523"/>
    </source>
</evidence>
<organism evidence="12">
    <name type="scientific">Trypanosoma brucei</name>
    <dbReference type="NCBI Taxonomy" id="5691"/>
    <lineage>
        <taxon>Eukaryota</taxon>
        <taxon>Discoba</taxon>
        <taxon>Euglenozoa</taxon>
        <taxon>Kinetoplastea</taxon>
        <taxon>Metakinetoplastina</taxon>
        <taxon>Trypanosomatida</taxon>
        <taxon>Trypanosomatidae</taxon>
        <taxon>Trypanosoma</taxon>
    </lineage>
</organism>
<feature type="compositionally biased region" description="Basic and acidic residues" evidence="9">
    <location>
        <begin position="395"/>
        <end position="404"/>
    </location>
</feature>
<evidence type="ECO:0000256" key="7">
    <source>
        <dbReference type="ARBA" id="ARBA00023180"/>
    </source>
</evidence>
<evidence type="ECO:0000256" key="9">
    <source>
        <dbReference type="SAM" id="MobiDB-lite"/>
    </source>
</evidence>
<evidence type="ECO:0000256" key="4">
    <source>
        <dbReference type="ARBA" id="ARBA00022622"/>
    </source>
</evidence>
<keyword evidence="4" id="KW-0336">GPI-anchor</keyword>